<evidence type="ECO:0000256" key="6">
    <source>
        <dbReference type="ARBA" id="ARBA00023136"/>
    </source>
</evidence>
<name>A0A3B3S143_9TELE</name>
<comment type="similarity">
    <text evidence="2">Belongs to the nucleotide-sugar transporter family. SLC35B subfamily.</text>
</comment>
<keyword evidence="3" id="KW-0813">Transport</keyword>
<evidence type="ECO:0000256" key="2">
    <source>
        <dbReference type="ARBA" id="ARBA00010694"/>
    </source>
</evidence>
<dbReference type="PANTHER" id="PTHR10778">
    <property type="entry name" value="SOLUTE CARRIER FAMILY 35 MEMBER B"/>
    <property type="match status" value="1"/>
</dbReference>
<dbReference type="Pfam" id="PF08449">
    <property type="entry name" value="UAA"/>
    <property type="match status" value="2"/>
</dbReference>
<evidence type="ECO:0000256" key="1">
    <source>
        <dbReference type="ARBA" id="ARBA00004141"/>
    </source>
</evidence>
<evidence type="ECO:0000256" key="5">
    <source>
        <dbReference type="ARBA" id="ARBA00022989"/>
    </source>
</evidence>
<reference evidence="8" key="1">
    <citation type="submission" date="2025-08" db="UniProtKB">
        <authorList>
            <consortium name="Ensembl"/>
        </authorList>
    </citation>
    <scope>IDENTIFICATION</scope>
</reference>
<protein>
    <recommendedName>
        <fullName evidence="7">Adenosine 3'-phospho 5'-phosphosulfate transporter 2</fullName>
    </recommendedName>
</protein>
<dbReference type="Proteomes" id="UP000261540">
    <property type="component" value="Unplaced"/>
</dbReference>
<dbReference type="InterPro" id="IPR037185">
    <property type="entry name" value="EmrE-like"/>
</dbReference>
<evidence type="ECO:0000256" key="4">
    <source>
        <dbReference type="ARBA" id="ARBA00022692"/>
    </source>
</evidence>
<dbReference type="SUPFAM" id="SSF103481">
    <property type="entry name" value="Multidrug resistance efflux transporter EmrE"/>
    <property type="match status" value="1"/>
</dbReference>
<keyword evidence="5" id="KW-1133">Transmembrane helix</keyword>
<sequence length="343" mass="38240">MSDKFGFINYNNARKHISISVPSATEVMSPHIKSVEDLRVLGINLSSFGTFAQFFICVTGVFVFYLVYGYLQELIFSMEGFKPFGWYLTLVQFGFYSLFGLVELQLTQDKRRRIPGKTYMIIAFLTVGTMGLSNTSLGYLNYPTQVIFKCCKLIPVMVGGVFIQGKRYNVADVSAAICMSLGLVWFTLADSKIAPNFDLTGVILISLALCADAAIGNVQEKAMKLHNGSNSEMHPLKTYGYAFLFSLTGYFGISFVLALIKLFGALVAVTVTTGRKAMTVVLSFMFFAKPFTFQYVWGGLLVVFGIFLNVYSKNRDKMKLPSLADIRKLVLSRKRGRLLSQNV</sequence>
<dbReference type="GO" id="GO:0000139">
    <property type="term" value="C:Golgi membrane"/>
    <property type="evidence" value="ECO:0007669"/>
    <property type="project" value="TreeGrafter"/>
</dbReference>
<evidence type="ECO:0000313" key="9">
    <source>
        <dbReference type="Proteomes" id="UP000261540"/>
    </source>
</evidence>
<keyword evidence="9" id="KW-1185">Reference proteome</keyword>
<dbReference type="GO" id="GO:0005789">
    <property type="term" value="C:endoplasmic reticulum membrane"/>
    <property type="evidence" value="ECO:0007669"/>
    <property type="project" value="TreeGrafter"/>
</dbReference>
<dbReference type="Ensembl" id="ENSPKIT00000004957.1">
    <property type="protein sequence ID" value="ENSPKIP00000024253.1"/>
    <property type="gene ID" value="ENSPKIG00000007555.1"/>
</dbReference>
<accession>A0A3B3S143</accession>
<dbReference type="PANTHER" id="PTHR10778:SF8">
    <property type="entry name" value="ADENOSINE 3'-PHOSPHO 5'-PHOSPHOSULFATE TRANSPORTER 2"/>
    <property type="match status" value="1"/>
</dbReference>
<keyword evidence="4" id="KW-0812">Transmembrane</keyword>
<keyword evidence="6" id="KW-0472">Membrane</keyword>
<proteinExistence type="inferred from homology"/>
<evidence type="ECO:0000256" key="3">
    <source>
        <dbReference type="ARBA" id="ARBA00022448"/>
    </source>
</evidence>
<dbReference type="GO" id="GO:0046964">
    <property type="term" value="F:3'-phosphoadenosine 5'-phosphosulfate transmembrane transporter activity"/>
    <property type="evidence" value="ECO:0007669"/>
    <property type="project" value="TreeGrafter"/>
</dbReference>
<comment type="subcellular location">
    <subcellularLocation>
        <location evidence="1">Membrane</location>
        <topology evidence="1">Multi-pass membrane protein</topology>
    </subcellularLocation>
</comment>
<dbReference type="AlphaFoldDB" id="A0A3B3S143"/>
<evidence type="ECO:0000313" key="8">
    <source>
        <dbReference type="Ensembl" id="ENSPKIP00000024253.1"/>
    </source>
</evidence>
<reference evidence="8" key="2">
    <citation type="submission" date="2025-09" db="UniProtKB">
        <authorList>
            <consortium name="Ensembl"/>
        </authorList>
    </citation>
    <scope>IDENTIFICATION</scope>
</reference>
<dbReference type="InterPro" id="IPR013657">
    <property type="entry name" value="SCL35B1-4/HUT1"/>
</dbReference>
<evidence type="ECO:0000256" key="7">
    <source>
        <dbReference type="ARBA" id="ARBA00039669"/>
    </source>
</evidence>
<dbReference type="GeneTree" id="ENSGT00940000157040"/>
<organism evidence="8 9">
    <name type="scientific">Paramormyrops kingsleyae</name>
    <dbReference type="NCBI Taxonomy" id="1676925"/>
    <lineage>
        <taxon>Eukaryota</taxon>
        <taxon>Metazoa</taxon>
        <taxon>Chordata</taxon>
        <taxon>Craniata</taxon>
        <taxon>Vertebrata</taxon>
        <taxon>Euteleostomi</taxon>
        <taxon>Actinopterygii</taxon>
        <taxon>Neopterygii</taxon>
        <taxon>Teleostei</taxon>
        <taxon>Osteoglossocephala</taxon>
        <taxon>Osteoglossomorpha</taxon>
        <taxon>Osteoglossiformes</taxon>
        <taxon>Mormyridae</taxon>
        <taxon>Paramormyrops</taxon>
    </lineage>
</organism>